<sequence>MADVKINIGTLDRIASQLDAIVTEFENATSNSEELEAAIANPYDRSELREKAQDFEERWDGKREKLKESLEELHKHVKGVVDGFKNWDSETALQFESNTSVQAPGSPGSAPASSPAAV</sequence>
<reference evidence="2 3" key="1">
    <citation type="submission" date="2020-08" db="EMBL/GenBank/DDBJ databases">
        <title>Genomic Encyclopedia of Type Strains, Phase III (KMG-III): the genomes of soil and plant-associated and newly described type strains.</title>
        <authorList>
            <person name="Whitman W."/>
        </authorList>
    </citation>
    <scope>NUCLEOTIDE SEQUENCE [LARGE SCALE GENOMIC DNA]</scope>
    <source>
        <strain evidence="2 3">CECT 3302</strain>
    </source>
</reference>
<evidence type="ECO:0000256" key="1">
    <source>
        <dbReference type="SAM" id="MobiDB-lite"/>
    </source>
</evidence>
<dbReference type="EMBL" id="JACHXG010000002">
    <property type="protein sequence ID" value="MBB3088173.1"/>
    <property type="molecule type" value="Genomic_DNA"/>
</dbReference>
<feature type="region of interest" description="Disordered" evidence="1">
    <location>
        <begin position="96"/>
        <end position="118"/>
    </location>
</feature>
<dbReference type="RefSeq" id="WP_183543015.1">
    <property type="nucleotide sequence ID" value="NZ_BMQT01000004.1"/>
</dbReference>
<keyword evidence="3" id="KW-1185">Reference proteome</keyword>
<dbReference type="Proteomes" id="UP000577707">
    <property type="component" value="Unassembled WGS sequence"/>
</dbReference>
<protein>
    <recommendedName>
        <fullName evidence="4">Flagellar protein FlgN</fullName>
    </recommendedName>
</protein>
<evidence type="ECO:0000313" key="2">
    <source>
        <dbReference type="EMBL" id="MBB3088173.1"/>
    </source>
</evidence>
<proteinExistence type="predicted"/>
<comment type="caution">
    <text evidence="2">The sequence shown here is derived from an EMBL/GenBank/DDBJ whole genome shotgun (WGS) entry which is preliminary data.</text>
</comment>
<feature type="compositionally biased region" description="Low complexity" evidence="1">
    <location>
        <begin position="103"/>
        <end position="118"/>
    </location>
</feature>
<accession>A0A7W5A2A8</accession>
<dbReference type="AlphaFoldDB" id="A0A7W5A2A8"/>
<gene>
    <name evidence="2" type="ORF">FHS12_001106</name>
</gene>
<evidence type="ECO:0000313" key="3">
    <source>
        <dbReference type="Proteomes" id="UP000577707"/>
    </source>
</evidence>
<dbReference type="Gene3D" id="1.10.287.1060">
    <property type="entry name" value="ESAT-6-like"/>
    <property type="match status" value="1"/>
</dbReference>
<organism evidence="2 3">
    <name type="scientific">Nocardioides albus</name>
    <dbReference type="NCBI Taxonomy" id="1841"/>
    <lineage>
        <taxon>Bacteria</taxon>
        <taxon>Bacillati</taxon>
        <taxon>Actinomycetota</taxon>
        <taxon>Actinomycetes</taxon>
        <taxon>Propionibacteriales</taxon>
        <taxon>Nocardioidaceae</taxon>
        <taxon>Nocardioides</taxon>
    </lineage>
</organism>
<evidence type="ECO:0008006" key="4">
    <source>
        <dbReference type="Google" id="ProtNLM"/>
    </source>
</evidence>
<name>A0A7W5A2A8_9ACTN</name>